<name>A0A086TD58_HAPC1</name>
<dbReference type="InterPro" id="IPR036291">
    <property type="entry name" value="NAD(P)-bd_dom_sf"/>
</dbReference>
<evidence type="ECO:0000313" key="4">
    <source>
        <dbReference type="EMBL" id="KFH47290.1"/>
    </source>
</evidence>
<dbReference type="PANTHER" id="PTHR48107">
    <property type="entry name" value="NADPH-DEPENDENT ALDEHYDE REDUCTASE-LIKE PROTEIN, CHLOROPLASTIC-RELATED"/>
    <property type="match status" value="1"/>
</dbReference>
<dbReference type="FunFam" id="3.40.50.720:FF:000084">
    <property type="entry name" value="Short-chain dehydrogenase reductase"/>
    <property type="match status" value="1"/>
</dbReference>
<dbReference type="PRINTS" id="PR00080">
    <property type="entry name" value="SDRFAMILY"/>
</dbReference>
<dbReference type="Proteomes" id="UP000029964">
    <property type="component" value="Unassembled WGS sequence"/>
</dbReference>
<dbReference type="AlphaFoldDB" id="A0A086TD58"/>
<dbReference type="HOGENOM" id="CLU_010194_4_3_1"/>
<evidence type="ECO:0000256" key="2">
    <source>
        <dbReference type="ARBA" id="ARBA00022857"/>
    </source>
</evidence>
<keyword evidence="5" id="KW-1185">Reference proteome</keyword>
<keyword evidence="2" id="KW-0521">NADP</keyword>
<protein>
    <submittedName>
        <fullName evidence="4">Putative oxidoreductase-like protein</fullName>
    </submittedName>
</protein>
<accession>A0A086TD58</accession>
<evidence type="ECO:0000256" key="3">
    <source>
        <dbReference type="ARBA" id="ARBA00023002"/>
    </source>
</evidence>
<dbReference type="Pfam" id="PF13561">
    <property type="entry name" value="adh_short_C2"/>
    <property type="match status" value="1"/>
</dbReference>
<proteinExistence type="inferred from homology"/>
<evidence type="ECO:0000256" key="1">
    <source>
        <dbReference type="ARBA" id="ARBA00006484"/>
    </source>
</evidence>
<dbReference type="Gene3D" id="3.40.50.720">
    <property type="entry name" value="NAD(P)-binding Rossmann-like Domain"/>
    <property type="match status" value="1"/>
</dbReference>
<reference evidence="5" key="1">
    <citation type="journal article" date="2014" name="Genome Announc.">
        <title>Genome sequence and annotation of Acremonium chrysogenum, producer of the beta-lactam antibiotic cephalosporin C.</title>
        <authorList>
            <person name="Terfehr D."/>
            <person name="Dahlmann T.A."/>
            <person name="Specht T."/>
            <person name="Zadra I."/>
            <person name="Kuernsteiner H."/>
            <person name="Kueck U."/>
        </authorList>
    </citation>
    <scope>NUCLEOTIDE SEQUENCE [LARGE SCALE GENOMIC DNA]</scope>
    <source>
        <strain evidence="5">ATCC 11550 / CBS 779.69 / DSM 880 / IAM 14645 / JCM 23072 / IMI 49137</strain>
    </source>
</reference>
<dbReference type="PANTHER" id="PTHR48107:SF26">
    <property type="entry name" value="OXIDOREDUCTASE, SHORT-CHAIN DEHYDROGENASE_REDUCTASE FAMILY (AFU_ORTHOLOGUE AFUA_4G05870)"/>
    <property type="match status" value="1"/>
</dbReference>
<sequence length="317" mass="34673">MASQFKDACFTVINKIQEKDIPVTKQDFPGKDHDMPNPKPTFEELPEAGGSSVTYKAAGKLEGKKALITGGDSGIGAATAILFAREGADSTIAYLPEEEKDAQETKKRVEELGAKCHLIARDLTSKDNCKEVVDFALKEMGAIDILFNNAACMDFRLVLEDPNQMMVEDIVDLPEEQWLHTFNTNIHPFFYISKYTLPHMKRGSTIINNASINAYIGRPDLLDYTSTKGAIVSFTRGLNNQYVHRGVRVNAIAPGPVWTPLIPATMNDEAQKNFTSPMGRPAQPSEIATCVVFLASMDSSFVSGQVIHCNGGVIVNG</sequence>
<keyword evidence="3" id="KW-0560">Oxidoreductase</keyword>
<dbReference type="OrthoDB" id="47007at2759"/>
<evidence type="ECO:0000313" key="5">
    <source>
        <dbReference type="Proteomes" id="UP000029964"/>
    </source>
</evidence>
<dbReference type="InterPro" id="IPR002347">
    <property type="entry name" value="SDR_fam"/>
</dbReference>
<organism evidence="4 5">
    <name type="scientific">Hapsidospora chrysogenum (strain ATCC 11550 / CBS 779.69 / DSM 880 / IAM 14645 / JCM 23072 / IMI 49137)</name>
    <name type="common">Acremonium chrysogenum</name>
    <dbReference type="NCBI Taxonomy" id="857340"/>
    <lineage>
        <taxon>Eukaryota</taxon>
        <taxon>Fungi</taxon>
        <taxon>Dikarya</taxon>
        <taxon>Ascomycota</taxon>
        <taxon>Pezizomycotina</taxon>
        <taxon>Sordariomycetes</taxon>
        <taxon>Hypocreomycetidae</taxon>
        <taxon>Hypocreales</taxon>
        <taxon>Bionectriaceae</taxon>
        <taxon>Hapsidospora</taxon>
    </lineage>
</organism>
<comment type="caution">
    <text evidence="4">The sequence shown here is derived from an EMBL/GenBank/DDBJ whole genome shotgun (WGS) entry which is preliminary data.</text>
</comment>
<dbReference type="STRING" id="857340.A0A086TD58"/>
<dbReference type="PRINTS" id="PR00081">
    <property type="entry name" value="GDHRDH"/>
</dbReference>
<dbReference type="SUPFAM" id="SSF51735">
    <property type="entry name" value="NAD(P)-binding Rossmann-fold domains"/>
    <property type="match status" value="1"/>
</dbReference>
<gene>
    <name evidence="4" type="ORF">ACRE_019070</name>
</gene>
<dbReference type="EMBL" id="JPKY01000011">
    <property type="protein sequence ID" value="KFH47290.1"/>
    <property type="molecule type" value="Genomic_DNA"/>
</dbReference>
<dbReference type="GO" id="GO:0016614">
    <property type="term" value="F:oxidoreductase activity, acting on CH-OH group of donors"/>
    <property type="evidence" value="ECO:0007669"/>
    <property type="project" value="UniProtKB-ARBA"/>
</dbReference>
<comment type="similarity">
    <text evidence="1">Belongs to the short-chain dehydrogenases/reductases (SDR) family.</text>
</comment>